<keyword evidence="3" id="KW-1185">Reference proteome</keyword>
<dbReference type="AlphaFoldDB" id="F9WE15"/>
<feature type="region of interest" description="Disordered" evidence="1">
    <location>
        <begin position="132"/>
        <end position="155"/>
    </location>
</feature>
<proteinExistence type="predicted"/>
<evidence type="ECO:0000256" key="1">
    <source>
        <dbReference type="SAM" id="MobiDB-lite"/>
    </source>
</evidence>
<gene>
    <name evidence="2" type="ORF">TCIL3000_0_60270</name>
</gene>
<reference evidence="3" key="1">
    <citation type="submission" date="2011-07" db="EMBL/GenBank/DDBJ databases">
        <title>Divergent evolution of antigenic variation in African trypanosomes.</title>
        <authorList>
            <person name="Jackson A.P."/>
            <person name="Berry A."/>
            <person name="Allison H.C."/>
            <person name="Burton P."/>
            <person name="Anderson J."/>
            <person name="Aslett M."/>
            <person name="Brown R."/>
            <person name="Corton N."/>
            <person name="Harris D."/>
            <person name="Hauser H."/>
            <person name="Gamble J."/>
            <person name="Gilderthorp R."/>
            <person name="McQuillan J."/>
            <person name="Quail M.A."/>
            <person name="Sanders M."/>
            <person name="Van Tonder A."/>
            <person name="Ginger M.L."/>
            <person name="Donelson J.E."/>
            <person name="Field M.C."/>
            <person name="Barry J.D."/>
            <person name="Berriman M."/>
            <person name="Hertz-Fowler C."/>
        </authorList>
    </citation>
    <scope>NUCLEOTIDE SEQUENCE [LARGE SCALE GENOMIC DNA]</scope>
    <source>
        <strain evidence="3">IL3000</strain>
    </source>
</reference>
<name>F9WE15_TRYCI</name>
<comment type="caution">
    <text evidence="2">The sequence shown here is derived from an EMBL/GenBank/DDBJ whole genome shotgun (WGS) entry which is preliminary data.</text>
</comment>
<sequence>MSESSSPKECSVSSVIGANKSVNSALISQNVSEELRSLNHLRQELRSTWEDSDRPRSRGSCGEPVNRTVDNKSLRILKFPTFPFIVCEEAPPMYQAPLPYNVEKAVTVLQEEVQALENRFREIEDEEGAITPFAQELPTDSFGKESGSKKGSKSARRSRERFKLFAEVVGAAGNFADISWDVSVMRWYTRWVASHSISSLQEVMEQLEYVLSEFGMPTKKDMEEAAKQMTFVEAVHVLERDRREVVEFERQRMVSSARTYRSQLPSTAITACFSSYLTAEEKYLYQEMYNQSEHALQLLHHTINVCNGTQAATLLKQNSVDGASVHSACTTGTLSHVITASDTEDVWCLTEAALKAITQERDLIRKLLPVIRSRREKKTPRHCLEEKRRKSRLAALVVYKCLRGDIKMLRKHQKITVDFLSDYDGWVKYRSGVKSSEIIQHMNIQDAGAAPSPHSSNLVSLIERSVNTGRGASYSPPASLQHGQLPRHVEEVCNSYVRLLKLLMEEEGSGEGGDSVKESTYHRWAYLSLRYTCVQIVRGRWPVSILFDCSNEIKKFLLLRLLENCLDGGMVQCQVVELATILNCFLGLVSESAVGELPERECVTFPRSEDCWEAESPTPKLWLLDVPVVVGTAKDIEAMDEASMLLGGSDVVWKYLYGALRFQCVSTENAHGGLSICNVLQVGARKGIHFVGIRAITVPQSVHLASEHGASDVVLKVQYAAHSDKAQQVRSLSQLLKESSASYPLAASDMLRYCYARRVLYVLSLLEQHMVLRDYACSPEEAKWVPLTDILFFSRHVEDESVFAESRSDLDSRRDGRKGNETATWTQRPVTTVGILPPDAVSLMRYNAARADESDAVDRIDGPSPDSLRLMIGSMLMHIATCEQPTLIEMYTIGEATYKQGLQEASKMEEGTLDSGNVTNDSRGFIDRRQGEAAVNGSAKLESISTPILSTIDRYMSSDAFEKVLLKAEVALRRQSAQHLMTTPRSSVARNVPKRRETDMKDKDFSFSPRAMLGSISPGLHGRFSITSPKVLFSQRSGLMSSITTIMSSRSTGNHSIRAAPRLS</sequence>
<accession>F9WE15</accession>
<dbReference type="Proteomes" id="UP000000702">
    <property type="component" value="Unassembled WGS sequence"/>
</dbReference>
<organism evidence="2 3">
    <name type="scientific">Trypanosoma congolense (strain IL3000)</name>
    <dbReference type="NCBI Taxonomy" id="1068625"/>
    <lineage>
        <taxon>Eukaryota</taxon>
        <taxon>Discoba</taxon>
        <taxon>Euglenozoa</taxon>
        <taxon>Kinetoplastea</taxon>
        <taxon>Metakinetoplastina</taxon>
        <taxon>Trypanosomatida</taxon>
        <taxon>Trypanosomatidae</taxon>
        <taxon>Trypanosoma</taxon>
        <taxon>Nannomonas</taxon>
    </lineage>
</organism>
<dbReference type="EMBL" id="CAEQ01001938">
    <property type="protein sequence ID" value="CCD15521.1"/>
    <property type="molecule type" value="Genomic_DNA"/>
</dbReference>
<evidence type="ECO:0000313" key="2">
    <source>
        <dbReference type="EMBL" id="CCD15521.1"/>
    </source>
</evidence>
<reference evidence="2 3" key="2">
    <citation type="journal article" date="2012" name="Proc. Natl. Acad. Sci. U.S.A.">
        <title>Antigenic diversity is generated by distinct evolutionary mechanisms in African trypanosome species.</title>
        <authorList>
            <person name="Jackson A.P."/>
            <person name="Berry A."/>
            <person name="Aslett M."/>
            <person name="Allison H.C."/>
            <person name="Burton P."/>
            <person name="Vavrova-Anderson J."/>
            <person name="Brown R."/>
            <person name="Browne H."/>
            <person name="Corton N."/>
            <person name="Hauser H."/>
            <person name="Gamble J."/>
            <person name="Gilderthorp R."/>
            <person name="Marcello L."/>
            <person name="McQuillan J."/>
            <person name="Otto T.D."/>
            <person name="Quail M.A."/>
            <person name="Sanders M.J."/>
            <person name="van Tonder A."/>
            <person name="Ginger M.L."/>
            <person name="Field M.C."/>
            <person name="Barry J.D."/>
            <person name="Hertz-Fowler C."/>
            <person name="Berriman M."/>
        </authorList>
    </citation>
    <scope>NUCLEOTIDE SEQUENCE [LARGE SCALE GENOMIC DNA]</scope>
    <source>
        <strain evidence="2 3">IL3000</strain>
    </source>
</reference>
<evidence type="ECO:0000313" key="3">
    <source>
        <dbReference type="Proteomes" id="UP000000702"/>
    </source>
</evidence>
<dbReference type="VEuPathDB" id="TriTrypDB:TcIL3000_0_60270"/>
<protein>
    <submittedName>
        <fullName evidence="2">WGS project CAEQ00000000 data, annotated contig 2426</fullName>
    </submittedName>
</protein>